<proteinExistence type="predicted"/>
<dbReference type="PANTHER" id="PTHR11261">
    <property type="entry name" value="INTERPHOTORECEPTOR RETINOID-BINDING PROTEIN"/>
    <property type="match status" value="1"/>
</dbReference>
<dbReference type="Gene3D" id="3.30.750.44">
    <property type="match status" value="1"/>
</dbReference>
<dbReference type="eggNOG" id="COG0793">
    <property type="taxonomic scope" value="Bacteria"/>
</dbReference>
<evidence type="ECO:0000313" key="2">
    <source>
        <dbReference type="EMBL" id="AEL27266.1"/>
    </source>
</evidence>
<dbReference type="InterPro" id="IPR028204">
    <property type="entry name" value="Tricorn_C1"/>
</dbReference>
<dbReference type="GO" id="GO:0006508">
    <property type="term" value="P:proteolysis"/>
    <property type="evidence" value="ECO:0007669"/>
    <property type="project" value="InterPro"/>
</dbReference>
<sequence>MVKNIFLYLIFMFVISSCDNLLLPEEPSTEPLEVFDSLWEDVYERYSFFEHKDIDWQEIRTTYRAKISNTISTKGLFDVLAEMLFELKDGHVNLNAGFDNSRNWEWYQDFPDNYDQNLIEKRYLGRDFWISGPLYHQFLNNVLYVNYRSFSQDISEGNLQVVLERARQGRGMIIDVRSNGGGSLGNAYTLASGFTDTEVVVAKKRVKNGPEVDDFSSWEDLKIPAGENIYEGPVVVLTNRRSYSATTFFAQMMKELPQVILIGDQTGGGGGIPVYGELSNGWTYRFSATQTIDLEGRQLEDGVLVDISIDQSPISTLRGEDNIITTALQVLMGSYDG</sequence>
<gene>
    <name evidence="2" type="ordered locus">Cycma_3546</name>
</gene>
<dbReference type="RefSeq" id="WP_014021553.1">
    <property type="nucleotide sequence ID" value="NC_015914.1"/>
</dbReference>
<dbReference type="KEGG" id="cmr:Cycma_3546"/>
<dbReference type="InterPro" id="IPR029045">
    <property type="entry name" value="ClpP/crotonase-like_dom_sf"/>
</dbReference>
<dbReference type="OrthoDB" id="6397760at2"/>
<dbReference type="PANTHER" id="PTHR11261:SF3">
    <property type="entry name" value="RETINOL-BINDING PROTEIN 3"/>
    <property type="match status" value="1"/>
</dbReference>
<keyword evidence="3" id="KW-1185">Reference proteome</keyword>
<organism evidence="2 3">
    <name type="scientific">Cyclobacterium marinum (strain ATCC 25205 / DSM 745 / LMG 13164 / NCIMB 1802)</name>
    <name type="common">Flectobacillus marinus</name>
    <dbReference type="NCBI Taxonomy" id="880070"/>
    <lineage>
        <taxon>Bacteria</taxon>
        <taxon>Pseudomonadati</taxon>
        <taxon>Bacteroidota</taxon>
        <taxon>Cytophagia</taxon>
        <taxon>Cytophagales</taxon>
        <taxon>Cyclobacteriaceae</taxon>
        <taxon>Cyclobacterium</taxon>
    </lineage>
</organism>
<dbReference type="Gene3D" id="3.90.226.10">
    <property type="entry name" value="2-enoyl-CoA Hydratase, Chain A, domain 1"/>
    <property type="match status" value="1"/>
</dbReference>
<evidence type="ECO:0000313" key="3">
    <source>
        <dbReference type="Proteomes" id="UP000001635"/>
    </source>
</evidence>
<reference evidence="3" key="1">
    <citation type="submission" date="2011-07" db="EMBL/GenBank/DDBJ databases">
        <title>The complete genome of Cyclobacterium marinum DSM 745.</title>
        <authorList>
            <person name="Lucas S."/>
            <person name="Han J."/>
            <person name="Lapidus A."/>
            <person name="Bruce D."/>
            <person name="Goodwin L."/>
            <person name="Pitluck S."/>
            <person name="Peters L."/>
            <person name="Kyrpides N."/>
            <person name="Mavromatis K."/>
            <person name="Ivanova N."/>
            <person name="Ovchinnikova G."/>
            <person name="Chertkov O."/>
            <person name="Detter J.C."/>
            <person name="Tapia R."/>
            <person name="Han C."/>
            <person name="Land M."/>
            <person name="Hauser L."/>
            <person name="Markowitz V."/>
            <person name="Cheng J.-F."/>
            <person name="Hugenholtz P."/>
            <person name="Woyke T."/>
            <person name="Wu D."/>
            <person name="Tindall B."/>
            <person name="Schuetze A."/>
            <person name="Brambilla E."/>
            <person name="Klenk H.-P."/>
            <person name="Eisen J.A."/>
        </authorList>
    </citation>
    <scope>NUCLEOTIDE SEQUENCE [LARGE SCALE GENOMIC DNA]</scope>
    <source>
        <strain evidence="3">ATCC 25205 / DSM 745 / LMG 13164 / NCIMB 1802</strain>
    </source>
</reference>
<dbReference type="SMART" id="SM00245">
    <property type="entry name" value="TSPc"/>
    <property type="match status" value="1"/>
</dbReference>
<dbReference type="Proteomes" id="UP000001635">
    <property type="component" value="Chromosome"/>
</dbReference>
<evidence type="ECO:0000259" key="1">
    <source>
        <dbReference type="SMART" id="SM00245"/>
    </source>
</evidence>
<dbReference type="PROSITE" id="PS51257">
    <property type="entry name" value="PROKAR_LIPOPROTEIN"/>
    <property type="match status" value="1"/>
</dbReference>
<dbReference type="AlphaFoldDB" id="G0IYT3"/>
<name>G0IYT3_CYCMS</name>
<accession>G0IYT3</accession>
<feature type="domain" description="Tail specific protease" evidence="1">
    <location>
        <begin position="117"/>
        <end position="310"/>
    </location>
</feature>
<dbReference type="SUPFAM" id="SSF52096">
    <property type="entry name" value="ClpP/crotonase"/>
    <property type="match status" value="1"/>
</dbReference>
<dbReference type="STRING" id="880070.Cycma_3546"/>
<dbReference type="InterPro" id="IPR005151">
    <property type="entry name" value="Tail-specific_protease"/>
</dbReference>
<dbReference type="EMBL" id="CP002955">
    <property type="protein sequence ID" value="AEL27266.1"/>
    <property type="molecule type" value="Genomic_DNA"/>
</dbReference>
<dbReference type="Pfam" id="PF03572">
    <property type="entry name" value="Peptidase_S41"/>
    <property type="match status" value="1"/>
</dbReference>
<dbReference type="HOGENOM" id="CLU_034080_0_0_10"/>
<dbReference type="Pfam" id="PF14684">
    <property type="entry name" value="Tricorn_C1"/>
    <property type="match status" value="1"/>
</dbReference>
<protein>
    <submittedName>
        <fullName evidence="2">Peptidase S41</fullName>
    </submittedName>
</protein>
<dbReference type="CDD" id="cd07563">
    <property type="entry name" value="Peptidase_S41_IRBP"/>
    <property type="match status" value="1"/>
</dbReference>
<dbReference type="GO" id="GO:0008236">
    <property type="term" value="F:serine-type peptidase activity"/>
    <property type="evidence" value="ECO:0007669"/>
    <property type="project" value="InterPro"/>
</dbReference>